<keyword evidence="10" id="KW-1185">Reference proteome</keyword>
<feature type="transmembrane region" description="Helical" evidence="6">
    <location>
        <begin position="374"/>
        <end position="402"/>
    </location>
</feature>
<dbReference type="GO" id="GO:0005886">
    <property type="term" value="C:plasma membrane"/>
    <property type="evidence" value="ECO:0007669"/>
    <property type="project" value="UniProtKB-SubCell"/>
</dbReference>
<feature type="transmembrane region" description="Helical" evidence="6">
    <location>
        <begin position="674"/>
        <end position="697"/>
    </location>
</feature>
<dbReference type="OrthoDB" id="1451596at2"/>
<feature type="transmembrane region" description="Helical" evidence="6">
    <location>
        <begin position="423"/>
        <end position="444"/>
    </location>
</feature>
<evidence type="ECO:0000256" key="2">
    <source>
        <dbReference type="ARBA" id="ARBA00022475"/>
    </source>
</evidence>
<dbReference type="InterPro" id="IPR050250">
    <property type="entry name" value="Macrolide_Exporter_MacB"/>
</dbReference>
<feature type="domain" description="ABC3 transporter permease C-terminal" evidence="7">
    <location>
        <begin position="677"/>
        <end position="786"/>
    </location>
</feature>
<feature type="transmembrane region" description="Helical" evidence="6">
    <location>
        <begin position="21"/>
        <end position="42"/>
    </location>
</feature>
<proteinExistence type="predicted"/>
<evidence type="ECO:0000259" key="7">
    <source>
        <dbReference type="Pfam" id="PF02687"/>
    </source>
</evidence>
<keyword evidence="5 6" id="KW-0472">Membrane</keyword>
<keyword evidence="2" id="KW-1003">Cell membrane</keyword>
<evidence type="ECO:0000313" key="10">
    <source>
        <dbReference type="Proteomes" id="UP000198916"/>
    </source>
</evidence>
<accession>A0A1H7R250</accession>
<protein>
    <submittedName>
        <fullName evidence="9">Putative ABC transport system permease protein</fullName>
    </submittedName>
</protein>
<dbReference type="AlphaFoldDB" id="A0A1H7R250"/>
<sequence>MIKNNFKTAWRNLLNNKLFSALNIFGLAVGLGVSFLLALFIIQERAFDAFPNRDRIFRYLAHINYEGNDMLLASVPNAVGPTVKDNIPEVELSARALLNDFGDNANISVGNDAFIESRLYWADPEIVEIFDLHFIHGDRKTALNAPNAVLLSASKAKQYFGDKNPVGMAIELNRNTTLNVTGVYADLPTTSTFDAELIGAYSTTGFARRNTWDNASFETWIMLRDADDRQKVETYLPKMIEEHVEADRRYFSLALQPLEAVHLNSSEIDAYSDRKGDAAQLQQLTYLAIALLLMAAINYMNLATARAQQRGKEVGISKALGANRQGLLGKFYIETALLTWIAVVFGIVFTVLGIPVFNALSGKTLVYATLAHPVFWIGLPVFWLSLTLIAGLYPAIILSAYTPLEALQKGKAARTGSALFRRVLVVVQFSASIILIVGVIIMYLQMDFVSKRKLGYNPENVIVIGLSSAQNKQEFDALKNQIGALGQTQGMVLSQAFPGKGESGRSIHKDDADKQGAWLSSNRIIGDIQQVLQLDVLAGRMIKDRLSGDTTETGTPVVEVVLNKYAVDYLGLTPEEAIGKRVLADLGDHSTIVGVVDNFNYASLHSPVGAYAFTNASESIRYLMVRFSTGDLRETLRQYEAAYKKVLPDAPFDYTFLDSHLKSRYLADQQTAKVLLVFSILAVFIGCLGLFGLAAFTAEKRTKEIGVRKVLGATVPSLVRLLSIDFIKLVVVAFIVACPMAYWGFNKWLDNFAYRIDIQWWMFGIAGLVAIVIALVTVSSQAIKAALANPVESLRDE</sequence>
<name>A0A1H7R250_9SPHI</name>
<dbReference type="InterPro" id="IPR003838">
    <property type="entry name" value="ABC3_permease_C"/>
</dbReference>
<dbReference type="Pfam" id="PF12704">
    <property type="entry name" value="MacB_PCD"/>
    <property type="match status" value="1"/>
</dbReference>
<evidence type="ECO:0000256" key="3">
    <source>
        <dbReference type="ARBA" id="ARBA00022692"/>
    </source>
</evidence>
<gene>
    <name evidence="9" type="ORF">SAMN05421740_106218</name>
</gene>
<dbReference type="Pfam" id="PF02687">
    <property type="entry name" value="FtsX"/>
    <property type="match status" value="2"/>
</dbReference>
<dbReference type="EMBL" id="FNZR01000006">
    <property type="protein sequence ID" value="SEL53984.1"/>
    <property type="molecule type" value="Genomic_DNA"/>
</dbReference>
<reference evidence="10" key="1">
    <citation type="submission" date="2016-10" db="EMBL/GenBank/DDBJ databases">
        <authorList>
            <person name="Varghese N."/>
            <person name="Submissions S."/>
        </authorList>
    </citation>
    <scope>NUCLEOTIDE SEQUENCE [LARGE SCALE GENOMIC DNA]</scope>
    <source>
        <strain evidence="10">Jip14</strain>
    </source>
</reference>
<dbReference type="InterPro" id="IPR025857">
    <property type="entry name" value="MacB_PCD"/>
</dbReference>
<evidence type="ECO:0000313" key="9">
    <source>
        <dbReference type="EMBL" id="SEL53984.1"/>
    </source>
</evidence>
<organism evidence="9 10">
    <name type="scientific">Parapedobacter koreensis</name>
    <dbReference type="NCBI Taxonomy" id="332977"/>
    <lineage>
        <taxon>Bacteria</taxon>
        <taxon>Pseudomonadati</taxon>
        <taxon>Bacteroidota</taxon>
        <taxon>Sphingobacteriia</taxon>
        <taxon>Sphingobacteriales</taxon>
        <taxon>Sphingobacteriaceae</taxon>
        <taxon>Parapedobacter</taxon>
    </lineage>
</organism>
<feature type="transmembrane region" description="Helical" evidence="6">
    <location>
        <begin position="758"/>
        <end position="778"/>
    </location>
</feature>
<feature type="transmembrane region" description="Helical" evidence="6">
    <location>
        <begin position="718"/>
        <end position="743"/>
    </location>
</feature>
<evidence type="ECO:0000256" key="4">
    <source>
        <dbReference type="ARBA" id="ARBA00022989"/>
    </source>
</evidence>
<feature type="domain" description="ABC3 transporter permease C-terminal" evidence="7">
    <location>
        <begin position="288"/>
        <end position="400"/>
    </location>
</feature>
<feature type="transmembrane region" description="Helical" evidence="6">
    <location>
        <begin position="284"/>
        <end position="302"/>
    </location>
</feature>
<dbReference type="GO" id="GO:0022857">
    <property type="term" value="F:transmembrane transporter activity"/>
    <property type="evidence" value="ECO:0007669"/>
    <property type="project" value="TreeGrafter"/>
</dbReference>
<feature type="transmembrane region" description="Helical" evidence="6">
    <location>
        <begin position="331"/>
        <end position="354"/>
    </location>
</feature>
<dbReference type="PANTHER" id="PTHR30572">
    <property type="entry name" value="MEMBRANE COMPONENT OF TRANSPORTER-RELATED"/>
    <property type="match status" value="1"/>
</dbReference>
<evidence type="ECO:0000256" key="5">
    <source>
        <dbReference type="ARBA" id="ARBA00023136"/>
    </source>
</evidence>
<dbReference type="STRING" id="332977.SAMN05421740_106218"/>
<feature type="domain" description="MacB-like periplasmic core" evidence="8">
    <location>
        <begin position="20"/>
        <end position="234"/>
    </location>
</feature>
<dbReference type="PANTHER" id="PTHR30572:SF18">
    <property type="entry name" value="ABC-TYPE MACROLIDE FAMILY EXPORT SYSTEM PERMEASE COMPONENT 2"/>
    <property type="match status" value="1"/>
</dbReference>
<keyword evidence="4 6" id="KW-1133">Transmembrane helix</keyword>
<evidence type="ECO:0000256" key="6">
    <source>
        <dbReference type="SAM" id="Phobius"/>
    </source>
</evidence>
<comment type="subcellular location">
    <subcellularLocation>
        <location evidence="1">Cell membrane</location>
        <topology evidence="1">Multi-pass membrane protein</topology>
    </subcellularLocation>
</comment>
<dbReference type="Proteomes" id="UP000198916">
    <property type="component" value="Unassembled WGS sequence"/>
</dbReference>
<dbReference type="RefSeq" id="WP_090606808.1">
    <property type="nucleotide sequence ID" value="NZ_FNZR01000006.1"/>
</dbReference>
<evidence type="ECO:0000256" key="1">
    <source>
        <dbReference type="ARBA" id="ARBA00004651"/>
    </source>
</evidence>
<evidence type="ECO:0000259" key="8">
    <source>
        <dbReference type="Pfam" id="PF12704"/>
    </source>
</evidence>
<keyword evidence="3 6" id="KW-0812">Transmembrane</keyword>